<accession>A0A369PQS4</accession>
<gene>
    <name evidence="3" type="ORF">DU508_20580</name>
</gene>
<dbReference type="Proteomes" id="UP000253961">
    <property type="component" value="Unassembled WGS sequence"/>
</dbReference>
<sequence length="686" mass="80201">METKIFNGYQSHFLCKKRLFAIDCKTRKGYLVASKFQFKSTMKAINLSDLFGQKIYRIPDYQRGYAWGHKQLRELWEDILEISEINGCLRPHYTGTIYVEAAQPEEIERWLTGFTFYNVVDGQQRLTTISILLQVLLKYAGEGYCNETREDLEKAYIFRSNRSGASRIYRFCYFQSDKNYAYLLNKIFEHSGTVFDESQFNLYSKNLSQAKDFFEQRIKPLTSQDREIIFLKVTTALKFDFREIEQDLDVQAVFETMNNRGKPLSTLEKLKNRLMHLTEKLGLADEDRKSLRNDVNRSWGIIYNWLAKNPEQILDEDIFLSAHLSLVRTPKDAVFSEKLAEEKVFEIFSNRAEQYDSGEENTKESPVSYEKIQDYILKLSAFAPKWYEIHNSSHPMINKVLLLNGGKEMKIFLTQLKSFEWEPGKLDQALDKLERIMFRNRIQGLGVIDERSFATWARDIYNGNLSAVLVMARLNEQLDIPVLTANMVNYFNGLYGYERGPKGFHRWGALKYFLFEYEEHLKYHYKETNDKVDLSDFDSTTIEHIIPQEYEANWQQQVSSVFENLTEEHAYHGTKVLLHTLGNLTILKNGKNSSLGNRSWSDKRERFKTGSYNEIDVAISEGWDRETISKRGKDMLTFMTTKIKGLILQSSDIENILFSNPSICSAIRDGKKYEPPVRREDAINQD</sequence>
<evidence type="ECO:0000259" key="1">
    <source>
        <dbReference type="Pfam" id="PF03235"/>
    </source>
</evidence>
<dbReference type="Pfam" id="PF03235">
    <property type="entry name" value="GmrSD_N"/>
    <property type="match status" value="1"/>
</dbReference>
<name>A0A369PQS4_9SPHI</name>
<comment type="caution">
    <text evidence="3">The sequence shown here is derived from an EMBL/GenBank/DDBJ whole genome shotgun (WGS) entry which is preliminary data.</text>
</comment>
<evidence type="ECO:0000313" key="3">
    <source>
        <dbReference type="EMBL" id="RDC54620.1"/>
    </source>
</evidence>
<protein>
    <submittedName>
        <fullName evidence="3">DUF262 domain-containing protein</fullName>
    </submittedName>
</protein>
<dbReference type="AlphaFoldDB" id="A0A369PQS4"/>
<organism evidence="3 4">
    <name type="scientific">Pedobacter chinensis</name>
    <dbReference type="NCBI Taxonomy" id="2282421"/>
    <lineage>
        <taxon>Bacteria</taxon>
        <taxon>Pseudomonadati</taxon>
        <taxon>Bacteroidota</taxon>
        <taxon>Sphingobacteriia</taxon>
        <taxon>Sphingobacteriales</taxon>
        <taxon>Sphingobacteriaceae</taxon>
        <taxon>Pedobacter</taxon>
    </lineage>
</organism>
<dbReference type="Pfam" id="PF07510">
    <property type="entry name" value="GmrSD_C"/>
    <property type="match status" value="1"/>
</dbReference>
<evidence type="ECO:0000313" key="4">
    <source>
        <dbReference type="Proteomes" id="UP000253961"/>
    </source>
</evidence>
<reference evidence="3 4" key="1">
    <citation type="submission" date="2018-07" db="EMBL/GenBank/DDBJ databases">
        <title>Pedobacter sp. nov., isolated from soil.</title>
        <authorList>
            <person name="Zhou L.Y."/>
            <person name="Du Z.J."/>
        </authorList>
    </citation>
    <scope>NUCLEOTIDE SEQUENCE [LARGE SCALE GENOMIC DNA]</scope>
    <source>
        <strain evidence="3 4">JDX94</strain>
    </source>
</reference>
<dbReference type="InterPro" id="IPR011089">
    <property type="entry name" value="GmrSD_C"/>
</dbReference>
<dbReference type="InterPro" id="IPR004919">
    <property type="entry name" value="GmrSD_N"/>
</dbReference>
<dbReference type="PANTHER" id="PTHR35149">
    <property type="entry name" value="SLL5132 PROTEIN"/>
    <property type="match status" value="1"/>
</dbReference>
<dbReference type="PANTHER" id="PTHR35149:SF1">
    <property type="entry name" value="DUF5655 DOMAIN-CONTAINING PROTEIN"/>
    <property type="match status" value="1"/>
</dbReference>
<evidence type="ECO:0000259" key="2">
    <source>
        <dbReference type="Pfam" id="PF07510"/>
    </source>
</evidence>
<feature type="domain" description="GmrSD restriction endonucleases N-terminal" evidence="1">
    <location>
        <begin position="47"/>
        <end position="275"/>
    </location>
</feature>
<feature type="domain" description="GmrSD restriction endonucleases C-terminal" evidence="2">
    <location>
        <begin position="509"/>
        <end position="636"/>
    </location>
</feature>
<proteinExistence type="predicted"/>
<dbReference type="EMBL" id="QPKV01000012">
    <property type="protein sequence ID" value="RDC54620.1"/>
    <property type="molecule type" value="Genomic_DNA"/>
</dbReference>
<keyword evidence="4" id="KW-1185">Reference proteome</keyword>